<keyword evidence="3" id="KW-1185">Reference proteome</keyword>
<comment type="caution">
    <text evidence="2">The sequence shown here is derived from an EMBL/GenBank/DDBJ whole genome shotgun (WGS) entry which is preliminary data.</text>
</comment>
<keyword evidence="1" id="KW-0175">Coiled coil</keyword>
<proteinExistence type="predicted"/>
<feature type="coiled-coil region" evidence="1">
    <location>
        <begin position="28"/>
        <end position="55"/>
    </location>
</feature>
<reference evidence="2 3" key="1">
    <citation type="journal article" date="2015" name="Genome Biol.">
        <title>Comparative genomics of Steinernema reveals deeply conserved gene regulatory networks.</title>
        <authorList>
            <person name="Dillman A.R."/>
            <person name="Macchietto M."/>
            <person name="Porter C.F."/>
            <person name="Rogers A."/>
            <person name="Williams B."/>
            <person name="Antoshechkin I."/>
            <person name="Lee M.M."/>
            <person name="Goodwin Z."/>
            <person name="Lu X."/>
            <person name="Lewis E.E."/>
            <person name="Goodrich-Blair H."/>
            <person name="Stock S.P."/>
            <person name="Adams B.J."/>
            <person name="Sternberg P.W."/>
            <person name="Mortazavi A."/>
        </authorList>
    </citation>
    <scope>NUCLEOTIDE SEQUENCE [LARGE SCALE GENOMIC DNA]</scope>
    <source>
        <strain evidence="2 3">ALL</strain>
    </source>
</reference>
<dbReference type="EMBL" id="CM016762">
    <property type="protein sequence ID" value="TMS33691.1"/>
    <property type="molecule type" value="Genomic_DNA"/>
</dbReference>
<evidence type="ECO:0000313" key="2">
    <source>
        <dbReference type="EMBL" id="TMS33691.1"/>
    </source>
</evidence>
<name>A0A4U8ULN8_STECR</name>
<accession>A0A4U8ULN8</accession>
<reference evidence="2 3" key="2">
    <citation type="journal article" date="2019" name="G3 (Bethesda)">
        <title>Hybrid Assembly of the Genome of the Entomopathogenic Nematode Steinernema carpocapsae Identifies the X-Chromosome.</title>
        <authorList>
            <person name="Serra L."/>
            <person name="Macchietto M."/>
            <person name="Macias-Munoz A."/>
            <person name="McGill C.J."/>
            <person name="Rodriguez I.M."/>
            <person name="Rodriguez B."/>
            <person name="Murad R."/>
            <person name="Mortazavi A."/>
        </authorList>
    </citation>
    <scope>NUCLEOTIDE SEQUENCE [LARGE SCALE GENOMIC DNA]</scope>
    <source>
        <strain evidence="2 3">ALL</strain>
    </source>
</reference>
<dbReference type="Proteomes" id="UP000298663">
    <property type="component" value="Chromosome X"/>
</dbReference>
<organism evidence="2 3">
    <name type="scientific">Steinernema carpocapsae</name>
    <name type="common">Entomopathogenic nematode</name>
    <dbReference type="NCBI Taxonomy" id="34508"/>
    <lineage>
        <taxon>Eukaryota</taxon>
        <taxon>Metazoa</taxon>
        <taxon>Ecdysozoa</taxon>
        <taxon>Nematoda</taxon>
        <taxon>Chromadorea</taxon>
        <taxon>Rhabditida</taxon>
        <taxon>Tylenchina</taxon>
        <taxon>Panagrolaimomorpha</taxon>
        <taxon>Strongyloidoidea</taxon>
        <taxon>Steinernematidae</taxon>
        <taxon>Steinernema</taxon>
    </lineage>
</organism>
<evidence type="ECO:0000313" key="3">
    <source>
        <dbReference type="Proteomes" id="UP000298663"/>
    </source>
</evidence>
<protein>
    <submittedName>
        <fullName evidence="2">Uncharacterized protein</fullName>
    </submittedName>
</protein>
<evidence type="ECO:0000256" key="1">
    <source>
        <dbReference type="SAM" id="Coils"/>
    </source>
</evidence>
<dbReference type="EMBL" id="AZBU02000001">
    <property type="protein sequence ID" value="TMS33691.1"/>
    <property type="molecule type" value="Genomic_DNA"/>
</dbReference>
<dbReference type="AlphaFoldDB" id="A0A4U8ULN8"/>
<gene>
    <name evidence="2" type="ORF">L596_001403</name>
</gene>
<sequence length="352" mass="40953">MATPDAGSIDVVCQQFIDDLCVCLIGRYHMQQMTIDKILEEMQNLENASKAFGRKVHTFLNTHGYAEVNVYVSAKLGQLSYVKGHYSMYKDQSRQSVGWNVLNSTLNASMYLFSFTVQPIPTENKADVLKEATSIKLKYKKNFRPLELAINTMLKQGGRSMRVVSIPRDNPHAYHVIKLGKSMQEIIIEPDASLAMTSTALMRHKPPPFDRHRRIQFALPGTFDPIYWLLKTTDFVRIQAEVDGLTFTVKEMFEWRDAFKKRQNKPRATVVILKGQNRFFNISSIRVDLNNDVMYTGMRMFYSEMVDDRFYMKLYITDDGLAQPLYPRVQLWFLHRNCTWYERDDFIDGTID</sequence>